<evidence type="ECO:0000256" key="3">
    <source>
        <dbReference type="ARBA" id="ARBA00022989"/>
    </source>
</evidence>
<dbReference type="Pfam" id="PF06803">
    <property type="entry name" value="DUF1232"/>
    <property type="match status" value="1"/>
</dbReference>
<keyword evidence="2" id="KW-0812">Transmembrane</keyword>
<keyword evidence="4" id="KW-0472">Membrane</keyword>
<dbReference type="EMBL" id="CP016415">
    <property type="protein sequence ID" value="ANU39163.1"/>
    <property type="molecule type" value="Genomic_DNA"/>
</dbReference>
<dbReference type="Proteomes" id="UP000092528">
    <property type="component" value="Chromosome 2"/>
</dbReference>
<dbReference type="RefSeq" id="WP_231893182.1">
    <property type="nucleotide sequence ID" value="NZ_CP016415.1"/>
</dbReference>
<dbReference type="STRING" id="45658.VSVS12_03064"/>
<keyword evidence="3" id="KW-1133">Transmembrane helix</keyword>
<comment type="subcellular location">
    <subcellularLocation>
        <location evidence="1">Endomembrane system</location>
        <topology evidence="1">Multi-pass membrane protein</topology>
    </subcellularLocation>
</comment>
<protein>
    <recommendedName>
        <fullName evidence="6">DUF1232 domain-containing protein</fullName>
    </recommendedName>
</protein>
<evidence type="ECO:0000313" key="7">
    <source>
        <dbReference type="EMBL" id="ANU39163.1"/>
    </source>
</evidence>
<evidence type="ECO:0000256" key="5">
    <source>
        <dbReference type="SAM" id="MobiDB-lite"/>
    </source>
</evidence>
<evidence type="ECO:0000256" key="2">
    <source>
        <dbReference type="ARBA" id="ARBA00022692"/>
    </source>
</evidence>
<reference evidence="7 8" key="1">
    <citation type="submission" date="2016-07" db="EMBL/GenBank/DDBJ databases">
        <title>Genome sequencing of Vibrio scophthalmi strain VS-05, an isolated from Paralichthys olivaceus.</title>
        <authorList>
            <person name="Han H.-J."/>
        </authorList>
    </citation>
    <scope>NUCLEOTIDE SEQUENCE [LARGE SCALE GENOMIC DNA]</scope>
    <source>
        <strain evidence="7 8">VS-05</strain>
    </source>
</reference>
<feature type="region of interest" description="Disordered" evidence="5">
    <location>
        <begin position="123"/>
        <end position="142"/>
    </location>
</feature>
<dbReference type="GeneID" id="96874331"/>
<dbReference type="InterPro" id="IPR010652">
    <property type="entry name" value="DUF1232"/>
</dbReference>
<sequence length="142" mass="15317">MNSTIEPLNDGIGTQININKESIQAKPNARQATPDERTFWRKVKGSAKKLGEEIAVTGIKSWLAMTDSQTSVRHKAILGGALAYFVLPVDMVPDVLAGVGFTDDMAAMTLAANSVGTAITDQHEQAARDKWHSLHESSVKAE</sequence>
<evidence type="ECO:0000256" key="1">
    <source>
        <dbReference type="ARBA" id="ARBA00004127"/>
    </source>
</evidence>
<name>A0A1C7FI83_9VIBR</name>
<keyword evidence="8" id="KW-1185">Reference proteome</keyword>
<evidence type="ECO:0000313" key="8">
    <source>
        <dbReference type="Proteomes" id="UP000092528"/>
    </source>
</evidence>
<organism evidence="7 8">
    <name type="scientific">Vibrio scophthalmi</name>
    <dbReference type="NCBI Taxonomy" id="45658"/>
    <lineage>
        <taxon>Bacteria</taxon>
        <taxon>Pseudomonadati</taxon>
        <taxon>Pseudomonadota</taxon>
        <taxon>Gammaproteobacteria</taxon>
        <taxon>Vibrionales</taxon>
        <taxon>Vibrionaceae</taxon>
        <taxon>Vibrio</taxon>
    </lineage>
</organism>
<feature type="domain" description="DUF1232" evidence="6">
    <location>
        <begin position="75"/>
        <end position="110"/>
    </location>
</feature>
<dbReference type="AlphaFoldDB" id="A0A1C7FI83"/>
<dbReference type="GO" id="GO:0012505">
    <property type="term" value="C:endomembrane system"/>
    <property type="evidence" value="ECO:0007669"/>
    <property type="project" value="UniProtKB-SubCell"/>
</dbReference>
<dbReference type="PATRIC" id="fig|45658.7.peg.4103"/>
<gene>
    <name evidence="7" type="ORF">VSVS05_04127</name>
</gene>
<evidence type="ECO:0000259" key="6">
    <source>
        <dbReference type="Pfam" id="PF06803"/>
    </source>
</evidence>
<evidence type="ECO:0000256" key="4">
    <source>
        <dbReference type="ARBA" id="ARBA00023136"/>
    </source>
</evidence>
<proteinExistence type="predicted"/>
<accession>A0A1C7FI83</accession>